<name>A0A238YVT1_9BACT</name>
<evidence type="ECO:0000313" key="3">
    <source>
        <dbReference type="EMBL" id="SNR75042.1"/>
    </source>
</evidence>
<dbReference type="InterPro" id="IPR007197">
    <property type="entry name" value="rSAM"/>
</dbReference>
<dbReference type="SFLD" id="SFLDG01082">
    <property type="entry name" value="B12-binding_domain_containing"/>
    <property type="match status" value="1"/>
</dbReference>
<gene>
    <name evidence="3" type="ORF">SAMN04488503_1023</name>
</gene>
<evidence type="ECO:0000313" key="4">
    <source>
        <dbReference type="Proteomes" id="UP000198324"/>
    </source>
</evidence>
<sequence length="568" mass="62243">MGRRPSGAERRREQSRGRPPRPGQAPAQTPDLGGRLPVALLVPGDEGMGLSALGWQVVHRLLSQEPGLAVERFFLGKGFNAPAAHDSGRDLTLFPLMAASVSFEEDFLPLLRTLAAAGVPPSRAERPDYPLVLVGGPVAFLNPAPLAPLADAFWVGEAEAGLTEFCLAMKRAAFDGVPKQEFLASVKDMPGLYVPGMSTLPVRRVLALERDRPGLLACPAASGFTGPKAAFADAMLLEINRGCPHACRFCAAGYIYRPPRHARMDDLVRLVEEAAPPKVGLVGTALTDWPDLLPFLRWLADRKTKFSLSSLRADGLGEELLEFLRQCGIRTITLALEGASERLRRAANKKLDAEVFLDAVERCARLGVNHLRLYLIIGWPWETAEDYDELEAFLGQVMAARDRGHGARTREFMRITLGASCLVPKPFTPMQWAPMMSEAGLLAGQKRLTEMTRKLRGLALHVDAPFQARLQGVLSRGGEETFRLVELAAEGGWKKAMRRFETETADILDRQRGETEAFPWEVVDIGVSRQLLWREYGRADRAVHSPGCPALGCAGCGACGMDRWLEQI</sequence>
<dbReference type="AlphaFoldDB" id="A0A238YVT1"/>
<accession>A0A238YVT1</accession>
<dbReference type="PANTHER" id="PTHR42731">
    <property type="entry name" value="SLL1084 PROTEIN"/>
    <property type="match status" value="1"/>
</dbReference>
<dbReference type="SMART" id="SM00729">
    <property type="entry name" value="Elp3"/>
    <property type="match status" value="1"/>
</dbReference>
<feature type="domain" description="Radical SAM core" evidence="2">
    <location>
        <begin position="229"/>
        <end position="459"/>
    </location>
</feature>
<keyword evidence="4" id="KW-1185">Reference proteome</keyword>
<dbReference type="Gene3D" id="3.80.30.20">
    <property type="entry name" value="tm_1862 like domain"/>
    <property type="match status" value="1"/>
</dbReference>
<dbReference type="Proteomes" id="UP000198324">
    <property type="component" value="Unassembled WGS sequence"/>
</dbReference>
<dbReference type="PROSITE" id="PS51918">
    <property type="entry name" value="RADICAL_SAM"/>
    <property type="match status" value="1"/>
</dbReference>
<dbReference type="InterPro" id="IPR023404">
    <property type="entry name" value="rSAM_horseshoe"/>
</dbReference>
<feature type="compositionally biased region" description="Basic and acidic residues" evidence="1">
    <location>
        <begin position="1"/>
        <end position="16"/>
    </location>
</feature>
<dbReference type="Pfam" id="PF04055">
    <property type="entry name" value="Radical_SAM"/>
    <property type="match status" value="1"/>
</dbReference>
<evidence type="ECO:0000259" key="2">
    <source>
        <dbReference type="PROSITE" id="PS51918"/>
    </source>
</evidence>
<dbReference type="SUPFAM" id="SSF102114">
    <property type="entry name" value="Radical SAM enzymes"/>
    <property type="match status" value="1"/>
</dbReference>
<evidence type="ECO:0000256" key="1">
    <source>
        <dbReference type="SAM" id="MobiDB-lite"/>
    </source>
</evidence>
<dbReference type="GO" id="GO:0051536">
    <property type="term" value="F:iron-sulfur cluster binding"/>
    <property type="evidence" value="ECO:0007669"/>
    <property type="project" value="InterPro"/>
</dbReference>
<dbReference type="PANTHER" id="PTHR42731:SF5">
    <property type="entry name" value="RADICAL SAM DOMAIN PROTEIN"/>
    <property type="match status" value="1"/>
</dbReference>
<dbReference type="GO" id="GO:0003824">
    <property type="term" value="F:catalytic activity"/>
    <property type="evidence" value="ECO:0007669"/>
    <property type="project" value="InterPro"/>
</dbReference>
<proteinExistence type="predicted"/>
<dbReference type="InterPro" id="IPR058240">
    <property type="entry name" value="rSAM_sf"/>
</dbReference>
<protein>
    <submittedName>
        <fullName evidence="3">Radical SAM superfamily enzyme YgiQ, UPF0313 family</fullName>
    </submittedName>
</protein>
<dbReference type="InterPro" id="IPR006638">
    <property type="entry name" value="Elp3/MiaA/NifB-like_rSAM"/>
</dbReference>
<feature type="region of interest" description="Disordered" evidence="1">
    <location>
        <begin position="1"/>
        <end position="35"/>
    </location>
</feature>
<dbReference type="Pfam" id="PF19864">
    <property type="entry name" value="Radical_SAM_N2"/>
    <property type="match status" value="1"/>
</dbReference>
<reference evidence="3 4" key="1">
    <citation type="submission" date="2017-06" db="EMBL/GenBank/DDBJ databases">
        <authorList>
            <person name="Kim H.J."/>
            <person name="Triplett B.A."/>
        </authorList>
    </citation>
    <scope>NUCLEOTIDE SEQUENCE [LARGE SCALE GENOMIC DNA]</scope>
    <source>
        <strain evidence="3 4">DSM 13116</strain>
    </source>
</reference>
<dbReference type="SFLD" id="SFLDS00029">
    <property type="entry name" value="Radical_SAM"/>
    <property type="match status" value="1"/>
</dbReference>
<organism evidence="3 4">
    <name type="scientific">Humidesulfovibrio mexicanus</name>
    <dbReference type="NCBI Taxonomy" id="147047"/>
    <lineage>
        <taxon>Bacteria</taxon>
        <taxon>Pseudomonadati</taxon>
        <taxon>Thermodesulfobacteriota</taxon>
        <taxon>Desulfovibrionia</taxon>
        <taxon>Desulfovibrionales</taxon>
        <taxon>Desulfovibrionaceae</taxon>
        <taxon>Humidesulfovibrio</taxon>
    </lineage>
</organism>
<dbReference type="InterPro" id="IPR045784">
    <property type="entry name" value="Radical_SAM_N2"/>
</dbReference>
<dbReference type="CDD" id="cd01335">
    <property type="entry name" value="Radical_SAM"/>
    <property type="match status" value="1"/>
</dbReference>
<dbReference type="EMBL" id="FZOC01000002">
    <property type="protein sequence ID" value="SNR75042.1"/>
    <property type="molecule type" value="Genomic_DNA"/>
</dbReference>